<proteinExistence type="predicted"/>
<name>A0AAE0RH90_9TELE</name>
<evidence type="ECO:0000313" key="3">
    <source>
        <dbReference type="Proteomes" id="UP001274896"/>
    </source>
</evidence>
<sequence>MHIAMCSALLLHLVWPASAMPVTFCQNTERQIESILNLLQIIRKTVNRTPVNLTKQRESMPTLNIDECALVQRLTNYQACELHLSPEIIEITYMKAETKGLVENLQGFKTTSCVLSPAVCPYSELPMWSKIDVLLKLWSQDVAACNDILQSMCSSSNYNSV</sequence>
<dbReference type="EMBL" id="JAUCMX010000002">
    <property type="protein sequence ID" value="KAK3554046.1"/>
    <property type="molecule type" value="Genomic_DNA"/>
</dbReference>
<dbReference type="Proteomes" id="UP001274896">
    <property type="component" value="Unassembled WGS sequence"/>
</dbReference>
<dbReference type="AlphaFoldDB" id="A0AAE0RH90"/>
<evidence type="ECO:0000313" key="2">
    <source>
        <dbReference type="EMBL" id="KAK3554046.1"/>
    </source>
</evidence>
<feature type="chain" id="PRO_5041906782" evidence="1">
    <location>
        <begin position="20"/>
        <end position="161"/>
    </location>
</feature>
<protein>
    <submittedName>
        <fullName evidence="2">Uncharacterized protein</fullName>
    </submittedName>
</protein>
<keyword evidence="1" id="KW-0732">Signal</keyword>
<keyword evidence="3" id="KW-1185">Reference proteome</keyword>
<organism evidence="2 3">
    <name type="scientific">Hemibagrus guttatus</name>
    <dbReference type="NCBI Taxonomy" id="175788"/>
    <lineage>
        <taxon>Eukaryota</taxon>
        <taxon>Metazoa</taxon>
        <taxon>Chordata</taxon>
        <taxon>Craniata</taxon>
        <taxon>Vertebrata</taxon>
        <taxon>Euteleostomi</taxon>
        <taxon>Actinopterygii</taxon>
        <taxon>Neopterygii</taxon>
        <taxon>Teleostei</taxon>
        <taxon>Ostariophysi</taxon>
        <taxon>Siluriformes</taxon>
        <taxon>Bagridae</taxon>
        <taxon>Hemibagrus</taxon>
    </lineage>
</organism>
<gene>
    <name evidence="2" type="ORF">QTP70_019162</name>
</gene>
<accession>A0AAE0RH90</accession>
<feature type="signal peptide" evidence="1">
    <location>
        <begin position="1"/>
        <end position="19"/>
    </location>
</feature>
<comment type="caution">
    <text evidence="2">The sequence shown here is derived from an EMBL/GenBank/DDBJ whole genome shotgun (WGS) entry which is preliminary data.</text>
</comment>
<evidence type="ECO:0000256" key="1">
    <source>
        <dbReference type="SAM" id="SignalP"/>
    </source>
</evidence>
<reference evidence="2" key="1">
    <citation type="submission" date="2023-06" db="EMBL/GenBank/DDBJ databases">
        <title>Male Hemibagrus guttatus genome.</title>
        <authorList>
            <person name="Bian C."/>
        </authorList>
    </citation>
    <scope>NUCLEOTIDE SEQUENCE</scope>
    <source>
        <strain evidence="2">Male_cb2023</strain>
        <tissue evidence="2">Muscle</tissue>
    </source>
</reference>